<evidence type="ECO:0000313" key="1">
    <source>
        <dbReference type="EMBL" id="KAH3721880.1"/>
    </source>
</evidence>
<proteinExistence type="predicted"/>
<dbReference type="AlphaFoldDB" id="A0A9D4HJT3"/>
<evidence type="ECO:0000313" key="2">
    <source>
        <dbReference type="Proteomes" id="UP000828390"/>
    </source>
</evidence>
<accession>A0A9D4HJT3</accession>
<protein>
    <submittedName>
        <fullName evidence="1">Uncharacterized protein</fullName>
    </submittedName>
</protein>
<dbReference type="EMBL" id="JAIWYP010000013">
    <property type="protein sequence ID" value="KAH3721880.1"/>
    <property type="molecule type" value="Genomic_DNA"/>
</dbReference>
<sequence>MPKFKEISVRFPVLREFGLFNIFFNKEIEGDNTGLTRPFGIGRIPVFGESGIGESTVKTSSYSKAV</sequence>
<dbReference type="Proteomes" id="UP000828390">
    <property type="component" value="Unassembled WGS sequence"/>
</dbReference>
<reference evidence="1" key="1">
    <citation type="journal article" date="2019" name="bioRxiv">
        <title>The Genome of the Zebra Mussel, Dreissena polymorpha: A Resource for Invasive Species Research.</title>
        <authorList>
            <person name="McCartney M.A."/>
            <person name="Auch B."/>
            <person name="Kono T."/>
            <person name="Mallez S."/>
            <person name="Zhang Y."/>
            <person name="Obille A."/>
            <person name="Becker A."/>
            <person name="Abrahante J.E."/>
            <person name="Garbe J."/>
            <person name="Badalamenti J.P."/>
            <person name="Herman A."/>
            <person name="Mangelson H."/>
            <person name="Liachko I."/>
            <person name="Sullivan S."/>
            <person name="Sone E.D."/>
            <person name="Koren S."/>
            <person name="Silverstein K.A.T."/>
            <person name="Beckman K.B."/>
            <person name="Gohl D.M."/>
        </authorList>
    </citation>
    <scope>NUCLEOTIDE SEQUENCE</scope>
    <source>
        <strain evidence="1">Duluth1</strain>
        <tissue evidence="1">Whole animal</tissue>
    </source>
</reference>
<name>A0A9D4HJT3_DREPO</name>
<gene>
    <name evidence="1" type="ORF">DPMN_064829</name>
</gene>
<organism evidence="1 2">
    <name type="scientific">Dreissena polymorpha</name>
    <name type="common">Zebra mussel</name>
    <name type="synonym">Mytilus polymorpha</name>
    <dbReference type="NCBI Taxonomy" id="45954"/>
    <lineage>
        <taxon>Eukaryota</taxon>
        <taxon>Metazoa</taxon>
        <taxon>Spiralia</taxon>
        <taxon>Lophotrochozoa</taxon>
        <taxon>Mollusca</taxon>
        <taxon>Bivalvia</taxon>
        <taxon>Autobranchia</taxon>
        <taxon>Heteroconchia</taxon>
        <taxon>Euheterodonta</taxon>
        <taxon>Imparidentia</taxon>
        <taxon>Neoheterodontei</taxon>
        <taxon>Myida</taxon>
        <taxon>Dreissenoidea</taxon>
        <taxon>Dreissenidae</taxon>
        <taxon>Dreissena</taxon>
    </lineage>
</organism>
<keyword evidence="2" id="KW-1185">Reference proteome</keyword>
<comment type="caution">
    <text evidence="1">The sequence shown here is derived from an EMBL/GenBank/DDBJ whole genome shotgun (WGS) entry which is preliminary data.</text>
</comment>
<reference evidence="1" key="2">
    <citation type="submission" date="2020-11" db="EMBL/GenBank/DDBJ databases">
        <authorList>
            <person name="McCartney M.A."/>
            <person name="Auch B."/>
            <person name="Kono T."/>
            <person name="Mallez S."/>
            <person name="Becker A."/>
            <person name="Gohl D.M."/>
            <person name="Silverstein K.A.T."/>
            <person name="Koren S."/>
            <person name="Bechman K.B."/>
            <person name="Herman A."/>
            <person name="Abrahante J.E."/>
            <person name="Garbe J."/>
        </authorList>
    </citation>
    <scope>NUCLEOTIDE SEQUENCE</scope>
    <source>
        <strain evidence="1">Duluth1</strain>
        <tissue evidence="1">Whole animal</tissue>
    </source>
</reference>